<organism evidence="2 3">
    <name type="scientific">Prorocentrum cordatum</name>
    <dbReference type="NCBI Taxonomy" id="2364126"/>
    <lineage>
        <taxon>Eukaryota</taxon>
        <taxon>Sar</taxon>
        <taxon>Alveolata</taxon>
        <taxon>Dinophyceae</taxon>
        <taxon>Prorocentrales</taxon>
        <taxon>Prorocentraceae</taxon>
        <taxon>Prorocentrum</taxon>
    </lineage>
</organism>
<evidence type="ECO:0008006" key="4">
    <source>
        <dbReference type="Google" id="ProtNLM"/>
    </source>
</evidence>
<feature type="compositionally biased region" description="Pro residues" evidence="1">
    <location>
        <begin position="133"/>
        <end position="145"/>
    </location>
</feature>
<accession>A0ABN9UZF1</accession>
<reference evidence="2" key="1">
    <citation type="submission" date="2023-10" db="EMBL/GenBank/DDBJ databases">
        <authorList>
            <person name="Chen Y."/>
            <person name="Shah S."/>
            <person name="Dougan E. K."/>
            <person name="Thang M."/>
            <person name="Chan C."/>
        </authorList>
    </citation>
    <scope>NUCLEOTIDE SEQUENCE [LARGE SCALE GENOMIC DNA]</scope>
</reference>
<gene>
    <name evidence="2" type="ORF">PCOR1329_LOCUS53032</name>
</gene>
<keyword evidence="3" id="KW-1185">Reference proteome</keyword>
<dbReference type="InterPro" id="IPR011992">
    <property type="entry name" value="EF-hand-dom_pair"/>
</dbReference>
<evidence type="ECO:0000313" key="2">
    <source>
        <dbReference type="EMBL" id="CAK0865550.1"/>
    </source>
</evidence>
<dbReference type="Proteomes" id="UP001189429">
    <property type="component" value="Unassembled WGS sequence"/>
</dbReference>
<evidence type="ECO:0000313" key="3">
    <source>
        <dbReference type="Proteomes" id="UP001189429"/>
    </source>
</evidence>
<feature type="region of interest" description="Disordered" evidence="1">
    <location>
        <begin position="125"/>
        <end position="150"/>
    </location>
</feature>
<protein>
    <recommendedName>
        <fullName evidence="4">EF-hand domain-containing protein</fullName>
    </recommendedName>
</protein>
<dbReference type="EMBL" id="CAUYUJ010016460">
    <property type="protein sequence ID" value="CAK0865550.1"/>
    <property type="molecule type" value="Genomic_DNA"/>
</dbReference>
<sequence>MPGRAQLTERGGLLALLVELSPESRADPEEQTRLRGIVEDFATDPSEEPSKGPPTSRSLAWTRPGHFGFQEALRAAWLARERREARHRERERGLLRRHGLGPEVRREFRGQLVEVHALFEEARALQRQREAPPAAPPAPPPPPQGPAGEGLAVALPRLRAQEVRHLMGRLGVSVPPPKGESRRGSVDGGLGDGLGAAAGVEDGEDGALTFAGLLAEVRARRRELMRERQDLVEGVLRGFRKNTRGELSMEDVCSIVGELGLFPNSPDLQRHVAQLIEEGDADGSGGWSLAELALLIQRVDERLGQLRRSSEDARAEEMSFSGEEVRRLRDAFDRHSADGEMSHEQAEHAVGLRLGLRLSQRSLAQHLEVVDPACGSLCFVKFMELVRSIQNSQGGLLLRID</sequence>
<evidence type="ECO:0000256" key="1">
    <source>
        <dbReference type="SAM" id="MobiDB-lite"/>
    </source>
</evidence>
<proteinExistence type="predicted"/>
<feature type="compositionally biased region" description="Basic and acidic residues" evidence="1">
    <location>
        <begin position="22"/>
        <end position="38"/>
    </location>
</feature>
<comment type="caution">
    <text evidence="2">The sequence shown here is derived from an EMBL/GenBank/DDBJ whole genome shotgun (WGS) entry which is preliminary data.</text>
</comment>
<feature type="region of interest" description="Disordered" evidence="1">
    <location>
        <begin position="22"/>
        <end position="63"/>
    </location>
</feature>
<dbReference type="SUPFAM" id="SSF47473">
    <property type="entry name" value="EF-hand"/>
    <property type="match status" value="1"/>
</dbReference>
<name>A0ABN9UZF1_9DINO</name>
<dbReference type="Gene3D" id="1.10.238.10">
    <property type="entry name" value="EF-hand"/>
    <property type="match status" value="1"/>
</dbReference>
<feature type="region of interest" description="Disordered" evidence="1">
    <location>
        <begin position="170"/>
        <end position="190"/>
    </location>
</feature>